<reference evidence="2" key="1">
    <citation type="submission" date="2023-03" db="EMBL/GenBank/DDBJ databases">
        <title>Massive genome expansion in bonnet fungi (Mycena s.s.) driven by repeated elements and novel gene families across ecological guilds.</title>
        <authorList>
            <consortium name="Lawrence Berkeley National Laboratory"/>
            <person name="Harder C.B."/>
            <person name="Miyauchi S."/>
            <person name="Viragh M."/>
            <person name="Kuo A."/>
            <person name="Thoen E."/>
            <person name="Andreopoulos B."/>
            <person name="Lu D."/>
            <person name="Skrede I."/>
            <person name="Drula E."/>
            <person name="Henrissat B."/>
            <person name="Morin E."/>
            <person name="Kohler A."/>
            <person name="Barry K."/>
            <person name="LaButti K."/>
            <person name="Morin E."/>
            <person name="Salamov A."/>
            <person name="Lipzen A."/>
            <person name="Mereny Z."/>
            <person name="Hegedus B."/>
            <person name="Baldrian P."/>
            <person name="Stursova M."/>
            <person name="Weitz H."/>
            <person name="Taylor A."/>
            <person name="Grigoriev I.V."/>
            <person name="Nagy L.G."/>
            <person name="Martin F."/>
            <person name="Kauserud H."/>
        </authorList>
    </citation>
    <scope>NUCLEOTIDE SEQUENCE</scope>
    <source>
        <strain evidence="2">CBHHK188m</strain>
    </source>
</reference>
<proteinExistence type="predicted"/>
<evidence type="ECO:0000313" key="3">
    <source>
        <dbReference type="Proteomes" id="UP001215280"/>
    </source>
</evidence>
<evidence type="ECO:0000313" key="2">
    <source>
        <dbReference type="EMBL" id="KAJ7760209.1"/>
    </source>
</evidence>
<evidence type="ECO:0000256" key="1">
    <source>
        <dbReference type="SAM" id="MobiDB-lite"/>
    </source>
</evidence>
<comment type="caution">
    <text evidence="2">The sequence shown here is derived from an EMBL/GenBank/DDBJ whole genome shotgun (WGS) entry which is preliminary data.</text>
</comment>
<organism evidence="2 3">
    <name type="scientific">Mycena maculata</name>
    <dbReference type="NCBI Taxonomy" id="230809"/>
    <lineage>
        <taxon>Eukaryota</taxon>
        <taxon>Fungi</taxon>
        <taxon>Dikarya</taxon>
        <taxon>Basidiomycota</taxon>
        <taxon>Agaricomycotina</taxon>
        <taxon>Agaricomycetes</taxon>
        <taxon>Agaricomycetidae</taxon>
        <taxon>Agaricales</taxon>
        <taxon>Marasmiineae</taxon>
        <taxon>Mycenaceae</taxon>
        <taxon>Mycena</taxon>
    </lineage>
</organism>
<sequence>MPLFPATAHAHTIFGLSISTVSVCVRDATASSLKTRIRRPRFADSGPRSRSPYCHCTPSCRTTPSTASIVVHPAASSPGLSQVSSFIRPRLSTESNLEAPSLSSTLASRFSHSGCIFGCPLDLSSTLTRTNPHRRRSSVSYLAMSVSGNDHVEIMSNDRGNRATPTSRSTTTSVALQENQVTMNSRLLGRKFEDSEVQADMKYFQGWSPIYNTATDTGHRLTFGARHDNAKRYAANPLASRLRMFPAVVLPGEHRGVSGVAAHTTLASGDVSTSTSSAPAQPRSATARDTGIRESVRDGKPV</sequence>
<gene>
    <name evidence="2" type="ORF">DFH07DRAFT_957590</name>
</gene>
<keyword evidence="3" id="KW-1185">Reference proteome</keyword>
<protein>
    <submittedName>
        <fullName evidence="2">Uncharacterized protein</fullName>
    </submittedName>
</protein>
<dbReference type="EMBL" id="JARJLG010000049">
    <property type="protein sequence ID" value="KAJ7760209.1"/>
    <property type="molecule type" value="Genomic_DNA"/>
</dbReference>
<dbReference type="Proteomes" id="UP001215280">
    <property type="component" value="Unassembled WGS sequence"/>
</dbReference>
<dbReference type="AlphaFoldDB" id="A0AAD7J9K8"/>
<feature type="compositionally biased region" description="Basic and acidic residues" evidence="1">
    <location>
        <begin position="290"/>
        <end position="302"/>
    </location>
</feature>
<feature type="compositionally biased region" description="Polar residues" evidence="1">
    <location>
        <begin position="268"/>
        <end position="279"/>
    </location>
</feature>
<name>A0AAD7J9K8_9AGAR</name>
<feature type="region of interest" description="Disordered" evidence="1">
    <location>
        <begin position="268"/>
        <end position="302"/>
    </location>
</feature>
<accession>A0AAD7J9K8</accession>